<accession>A0A7Y3TXG1</accession>
<dbReference type="PANTHER" id="PTHR33376">
    <property type="match status" value="1"/>
</dbReference>
<dbReference type="GO" id="GO:0055085">
    <property type="term" value="P:transmembrane transport"/>
    <property type="evidence" value="ECO:0007669"/>
    <property type="project" value="InterPro"/>
</dbReference>
<gene>
    <name evidence="2" type="primary">dctP</name>
    <name evidence="2" type="ORF">HLB35_08220</name>
</gene>
<dbReference type="Proteomes" id="UP000588806">
    <property type="component" value="Unassembled WGS sequence"/>
</dbReference>
<dbReference type="Pfam" id="PF03480">
    <property type="entry name" value="DctP"/>
    <property type="match status" value="1"/>
</dbReference>
<dbReference type="InterPro" id="IPR018389">
    <property type="entry name" value="DctP_fam"/>
</dbReference>
<evidence type="ECO:0000313" key="2">
    <source>
        <dbReference type="EMBL" id="NOG31758.1"/>
    </source>
</evidence>
<dbReference type="InterPro" id="IPR038404">
    <property type="entry name" value="TRAP_DctP_sf"/>
</dbReference>
<reference evidence="2 3" key="1">
    <citation type="submission" date="2020-05" db="EMBL/GenBank/DDBJ databases">
        <authorList>
            <person name="Ruan W."/>
            <person name="Jeon C.O."/>
            <person name="Chun B.H."/>
        </authorList>
    </citation>
    <scope>NUCLEOTIDE SEQUENCE [LARGE SCALE GENOMIC DNA]</scope>
    <source>
        <strain evidence="2 3">TBZ9</strain>
    </source>
</reference>
<dbReference type="EMBL" id="JABFHI010000003">
    <property type="protein sequence ID" value="NOG31758.1"/>
    <property type="molecule type" value="Genomic_DNA"/>
</dbReference>
<sequence>MKLSTFVKSALATSIAASVVASQFAYSDTVRLRMHTFYGTEVDQMAEDLQERVEEASDGSIRIQFFYGGELVDSDQFVDSVARGTIDLAHGVGSYWPGTVEIGTIEGGLPGAWVNVEEARDIFANQGLEELVSEAYAEQGVEVIGRGFGSDYGLLTREPVESLEDLKDMRIRATSSIATVLDKFDIPTTFLPGEELYVGLSTGVIDGAVYGGPVEYEQLKLQEVAEHYTDINLLNPGWTEIAFVNPRKWESMSEEQQQILTEAIDQYLLDVHNWLEEGNQKIIDEGTLFQFATLPEEDSRRLAEAALPIWEEEAERSERNAKAIEILINNAKEQGRLSE</sequence>
<proteinExistence type="predicted"/>
<dbReference type="PANTHER" id="PTHR33376:SF5">
    <property type="entry name" value="EXTRACYTOPLASMIC SOLUTE RECEPTOR PROTEIN"/>
    <property type="match status" value="1"/>
</dbReference>
<dbReference type="NCBIfam" id="NF037995">
    <property type="entry name" value="TRAP_S1"/>
    <property type="match status" value="1"/>
</dbReference>
<evidence type="ECO:0000313" key="3">
    <source>
        <dbReference type="Proteomes" id="UP000588806"/>
    </source>
</evidence>
<dbReference type="AlphaFoldDB" id="A0A7Y3TXG1"/>
<reference evidence="2 3" key="2">
    <citation type="submission" date="2020-06" db="EMBL/GenBank/DDBJ databases">
        <title>Halomonas songnenensis sp. nov., a moderately halophilic bacterium isolated from saline and alkaline soils.</title>
        <authorList>
            <person name="Jiang J."/>
            <person name="Pan Y."/>
        </authorList>
    </citation>
    <scope>NUCLEOTIDE SEQUENCE [LARGE SCALE GENOMIC DNA]</scope>
    <source>
        <strain evidence="2 3">TBZ9</strain>
    </source>
</reference>
<organism evidence="2 3">
    <name type="scientific">Vreelandella azerica</name>
    <dbReference type="NCBI Taxonomy" id="2732867"/>
    <lineage>
        <taxon>Bacteria</taxon>
        <taxon>Pseudomonadati</taxon>
        <taxon>Pseudomonadota</taxon>
        <taxon>Gammaproteobacteria</taxon>
        <taxon>Oceanospirillales</taxon>
        <taxon>Halomonadaceae</taxon>
        <taxon>Vreelandella</taxon>
    </lineage>
</organism>
<evidence type="ECO:0000256" key="1">
    <source>
        <dbReference type="ARBA" id="ARBA00022729"/>
    </source>
</evidence>
<dbReference type="Gene3D" id="3.40.190.170">
    <property type="entry name" value="Bacterial extracellular solute-binding protein, family 7"/>
    <property type="match status" value="1"/>
</dbReference>
<dbReference type="RefSeq" id="WP_171702230.1">
    <property type="nucleotide sequence ID" value="NZ_JABFHI010000003.1"/>
</dbReference>
<comment type="caution">
    <text evidence="2">The sequence shown here is derived from an EMBL/GenBank/DDBJ whole genome shotgun (WGS) entry which is preliminary data.</text>
</comment>
<name>A0A7Y3TXG1_9GAMM</name>
<keyword evidence="1" id="KW-0732">Signal</keyword>
<protein>
    <submittedName>
        <fullName evidence="2">TRAP transporter substrate-binding protein DctP</fullName>
    </submittedName>
</protein>
<keyword evidence="3" id="KW-1185">Reference proteome</keyword>